<dbReference type="InterPro" id="IPR029058">
    <property type="entry name" value="AB_hydrolase_fold"/>
</dbReference>
<dbReference type="Gene3D" id="3.40.50.1820">
    <property type="entry name" value="alpha/beta hydrolase"/>
    <property type="match status" value="1"/>
</dbReference>
<dbReference type="STRING" id="1423802.FC56_GL000724"/>
<gene>
    <name evidence="1" type="ORF">FC56_GL000724</name>
</gene>
<evidence type="ECO:0008006" key="3">
    <source>
        <dbReference type="Google" id="ProtNLM"/>
    </source>
</evidence>
<dbReference type="InterPro" id="IPR010315">
    <property type="entry name" value="DUF915_hydro-like"/>
</dbReference>
<sequence>MFVHGWGGGIDSETDMVTAVEKSGSATKRMVIHVTANGHIKVQGTIKKWMRNPIILLVFDNNRAGEDKYTQWLTKVNKLLKAKYNVNQINFVGHSMGAYAVIYYNMLNGNNHKVPRVNKIIAMSGPYDGIIDNHKRNQPLTGPLARYWDDYPNQNQLLPNGRPKIIHPEYEQLLRVRYRMPKQARVINIYGNLENGSNSDGVVTNVSDKSLGYLIKDRVSFYTTVELTGPKAQHTQQHIDNLKVISVLKTFLWQVK</sequence>
<keyword evidence="2" id="KW-1185">Reference proteome</keyword>
<dbReference type="Pfam" id="PF06028">
    <property type="entry name" value="DUF915"/>
    <property type="match status" value="1"/>
</dbReference>
<dbReference type="AlphaFoldDB" id="A0A0R2CSM9"/>
<evidence type="ECO:0000313" key="2">
    <source>
        <dbReference type="Proteomes" id="UP000051256"/>
    </source>
</evidence>
<proteinExistence type="predicted"/>
<accession>A0A0R2CSM9</accession>
<name>A0A0R2CSM9_9LACO</name>
<reference evidence="1 2" key="1">
    <citation type="journal article" date="2015" name="Genome Announc.">
        <title>Expanding the biotechnology potential of lactobacilli through comparative genomics of 213 strains and associated genera.</title>
        <authorList>
            <person name="Sun Z."/>
            <person name="Harris H.M."/>
            <person name="McCann A."/>
            <person name="Guo C."/>
            <person name="Argimon S."/>
            <person name="Zhang W."/>
            <person name="Yang X."/>
            <person name="Jeffery I.B."/>
            <person name="Cooney J.C."/>
            <person name="Kagawa T.F."/>
            <person name="Liu W."/>
            <person name="Song Y."/>
            <person name="Salvetti E."/>
            <person name="Wrobel A."/>
            <person name="Rasinkangas P."/>
            <person name="Parkhill J."/>
            <person name="Rea M.C."/>
            <person name="O'Sullivan O."/>
            <person name="Ritari J."/>
            <person name="Douillard F.P."/>
            <person name="Paul Ross R."/>
            <person name="Yang R."/>
            <person name="Briner A.E."/>
            <person name="Felis G.E."/>
            <person name="de Vos W.M."/>
            <person name="Barrangou R."/>
            <person name="Klaenhammer T.R."/>
            <person name="Caufield P.W."/>
            <person name="Cui Y."/>
            <person name="Zhang H."/>
            <person name="O'Toole P.W."/>
        </authorList>
    </citation>
    <scope>NUCLEOTIDE SEQUENCE [LARGE SCALE GENOMIC DNA]</scope>
    <source>
        <strain evidence="1 2">DSM 24302</strain>
    </source>
</reference>
<protein>
    <recommendedName>
        <fullName evidence="3">Cell surface hydrolase</fullName>
    </recommendedName>
</protein>
<dbReference type="PATRIC" id="fig|1423802.4.peg.735"/>
<dbReference type="SUPFAM" id="SSF53474">
    <property type="entry name" value="alpha/beta-Hydrolases"/>
    <property type="match status" value="1"/>
</dbReference>
<dbReference type="EMBL" id="AYZR01000008">
    <property type="protein sequence ID" value="KRM94002.1"/>
    <property type="molecule type" value="Genomic_DNA"/>
</dbReference>
<dbReference type="Proteomes" id="UP000051256">
    <property type="component" value="Unassembled WGS sequence"/>
</dbReference>
<organism evidence="1 2">
    <name type="scientific">Lentilactobacillus senioris DSM 24302 = JCM 17472</name>
    <dbReference type="NCBI Taxonomy" id="1423802"/>
    <lineage>
        <taxon>Bacteria</taxon>
        <taxon>Bacillati</taxon>
        <taxon>Bacillota</taxon>
        <taxon>Bacilli</taxon>
        <taxon>Lactobacillales</taxon>
        <taxon>Lactobacillaceae</taxon>
        <taxon>Lentilactobacillus</taxon>
    </lineage>
</organism>
<evidence type="ECO:0000313" key="1">
    <source>
        <dbReference type="EMBL" id="KRM94002.1"/>
    </source>
</evidence>
<comment type="caution">
    <text evidence="1">The sequence shown here is derived from an EMBL/GenBank/DDBJ whole genome shotgun (WGS) entry which is preliminary data.</text>
</comment>